<feature type="transmembrane region" description="Helical" evidence="7">
    <location>
        <begin position="136"/>
        <end position="153"/>
    </location>
</feature>
<evidence type="ECO:0000256" key="5">
    <source>
        <dbReference type="ARBA" id="ARBA00023136"/>
    </source>
</evidence>
<feature type="transmembrane region" description="Helical" evidence="7">
    <location>
        <begin position="190"/>
        <end position="211"/>
    </location>
</feature>
<dbReference type="AlphaFoldDB" id="A0AA35CPC1"/>
<sequence length="695" mass="75260">MEFAIDYAWLIPLLPLLGSLIIAAFARQLREPGAGYFGSAVMAVSFLLSVGVFGYAITHGGHEAAIYGAAAEGHALEPLRQWRLPVGGPLGGHSLNLGLMVDNLSAATLFMVTLVSLAVQVYSISYMHGDKRFTKYFAAVNLFTTGMLLAVMADNLLFLLIGWEIMGLCSYLLIGHWFENEVPQAASMKAFMTTRVGDTFMLLGIFGLYMLSGTLDFGELAEKLPELVREQPWWVAASALLLFGGPIGKSAQFPLHVWLPDAMAGPTPGSALIHAATMVAVGVYLVARGFTIFAAAGPGVMAVIALVGAFTSIFAASIATLRTDIKQVLAYSTVSQLGYMIMALGVGSFSAGTFHLMTHAFFKALLFLASGSVIHAVHTQEMHQMGGLRRKMPVTYLTWMVGYLALAGFPGFSGFFSKDELLLAAYNWPHMGAADLAWPEWVKWLPFVFGMGTAFLTAYYMTRATYLTFFGEPRDHHAYEHAHESPPLITVPLVVLAVFALLAGYAWAAIVYKWTGNEVFLFWEHFTEHPAQELPHEGAELVTAMATTLGLLGIATGIAVYKLASAEFRRRAIAALRPLYAVLKNKYYVDELYHATAVRGTLALGRLVGWFDRVVVDGIVNLVGDVGVALSDVGGWFDRVFVDGLVNGAGYAAMLAGRQFRRLATGQVQAYMTTFALVVIIGAIAAWWTFSGVGG</sequence>
<evidence type="ECO:0000256" key="3">
    <source>
        <dbReference type="ARBA" id="ARBA00022692"/>
    </source>
</evidence>
<feature type="domain" description="NADH:quinone oxidoreductase/Mrp antiporter transmembrane" evidence="8">
    <location>
        <begin position="153"/>
        <end position="430"/>
    </location>
</feature>
<evidence type="ECO:0000259" key="9">
    <source>
        <dbReference type="Pfam" id="PF00662"/>
    </source>
</evidence>
<dbReference type="GO" id="GO:0016020">
    <property type="term" value="C:membrane"/>
    <property type="evidence" value="ECO:0007669"/>
    <property type="project" value="UniProtKB-SubCell"/>
</dbReference>
<feature type="domain" description="NADH-Ubiquinone oxidoreductase (complex I) chain 5 N-terminal" evidence="9">
    <location>
        <begin position="90"/>
        <end position="137"/>
    </location>
</feature>
<dbReference type="EMBL" id="AP025628">
    <property type="protein sequence ID" value="BDG61226.1"/>
    <property type="molecule type" value="Genomic_DNA"/>
</dbReference>
<keyword evidence="5 7" id="KW-0472">Membrane</keyword>
<dbReference type="InterPro" id="IPR001516">
    <property type="entry name" value="Proton_antipo_N"/>
</dbReference>
<feature type="transmembrane region" description="Helical" evidence="7">
    <location>
        <begin position="159"/>
        <end position="178"/>
    </location>
</feature>
<evidence type="ECO:0000313" key="11">
    <source>
        <dbReference type="Proteomes" id="UP001163687"/>
    </source>
</evidence>
<feature type="transmembrane region" description="Helical" evidence="7">
    <location>
        <begin position="356"/>
        <end position="377"/>
    </location>
</feature>
<evidence type="ECO:0000259" key="8">
    <source>
        <dbReference type="Pfam" id="PF00361"/>
    </source>
</evidence>
<feature type="transmembrane region" description="Helical" evidence="7">
    <location>
        <begin position="104"/>
        <end position="124"/>
    </location>
</feature>
<evidence type="ECO:0000256" key="7">
    <source>
        <dbReference type="SAM" id="Phobius"/>
    </source>
</evidence>
<proteinExistence type="inferred from homology"/>
<comment type="subcellular location">
    <subcellularLocation>
        <location evidence="1">Endomembrane system</location>
        <topology evidence="1">Multi-pass membrane protein</topology>
    </subcellularLocation>
    <subcellularLocation>
        <location evidence="6">Membrane</location>
        <topology evidence="6">Multi-pass membrane protein</topology>
    </subcellularLocation>
</comment>
<dbReference type="KEGG" id="cmic:caldi_23160"/>
<feature type="transmembrane region" description="Helical" evidence="7">
    <location>
        <begin position="6"/>
        <end position="26"/>
    </location>
</feature>
<dbReference type="InterPro" id="IPR001750">
    <property type="entry name" value="ND/Mrp_TM"/>
</dbReference>
<dbReference type="PANTHER" id="PTHR42829:SF2">
    <property type="entry name" value="NADH-UBIQUINONE OXIDOREDUCTASE CHAIN 5"/>
    <property type="match status" value="1"/>
</dbReference>
<feature type="transmembrane region" description="Helical" evidence="7">
    <location>
        <begin position="33"/>
        <end position="57"/>
    </location>
</feature>
<dbReference type="NCBIfam" id="NF005141">
    <property type="entry name" value="PRK06590.1"/>
    <property type="match status" value="1"/>
</dbReference>
<comment type="similarity">
    <text evidence="2">Belongs to the CPA3 antiporters (TC 2.A.63) subunit A family.</text>
</comment>
<feature type="transmembrane region" description="Helical" evidence="7">
    <location>
        <begin position="328"/>
        <end position="350"/>
    </location>
</feature>
<dbReference type="InterPro" id="IPR003945">
    <property type="entry name" value="NU5C-like"/>
</dbReference>
<dbReference type="GO" id="GO:0003954">
    <property type="term" value="F:NADH dehydrogenase activity"/>
    <property type="evidence" value="ECO:0007669"/>
    <property type="project" value="TreeGrafter"/>
</dbReference>
<keyword evidence="4 7" id="KW-1133">Transmembrane helix</keyword>
<gene>
    <name evidence="10" type="ORF">caldi_23160</name>
</gene>
<feature type="transmembrane region" description="Helical" evidence="7">
    <location>
        <begin position="444"/>
        <end position="467"/>
    </location>
</feature>
<evidence type="ECO:0000256" key="2">
    <source>
        <dbReference type="ARBA" id="ARBA00008483"/>
    </source>
</evidence>
<feature type="transmembrane region" description="Helical" evidence="7">
    <location>
        <begin position="668"/>
        <end position="690"/>
    </location>
</feature>
<dbReference type="GO" id="GO:0008137">
    <property type="term" value="F:NADH dehydrogenase (ubiquinone) activity"/>
    <property type="evidence" value="ECO:0007669"/>
    <property type="project" value="InterPro"/>
</dbReference>
<feature type="transmembrane region" description="Helical" evidence="7">
    <location>
        <begin position="488"/>
        <end position="512"/>
    </location>
</feature>
<dbReference type="PANTHER" id="PTHR42829">
    <property type="entry name" value="NADH-UBIQUINONE OXIDOREDUCTASE CHAIN 5"/>
    <property type="match status" value="1"/>
</dbReference>
<dbReference type="GO" id="GO:0042773">
    <property type="term" value="P:ATP synthesis coupled electron transport"/>
    <property type="evidence" value="ECO:0007669"/>
    <property type="project" value="InterPro"/>
</dbReference>
<keyword evidence="3 6" id="KW-0812">Transmembrane</keyword>
<dbReference type="PRINTS" id="PR01435">
    <property type="entry name" value="NPOXDRDTASE5"/>
</dbReference>
<dbReference type="PRINTS" id="PR01434">
    <property type="entry name" value="NADHDHGNASE5"/>
</dbReference>
<dbReference type="Proteomes" id="UP001163687">
    <property type="component" value="Chromosome"/>
</dbReference>
<feature type="transmembrane region" description="Helical" evidence="7">
    <location>
        <begin position="269"/>
        <end position="287"/>
    </location>
</feature>
<dbReference type="InterPro" id="IPR018393">
    <property type="entry name" value="NADHpl_OxRdtase_5_subgr"/>
</dbReference>
<dbReference type="GO" id="GO:0015990">
    <property type="term" value="P:electron transport coupled proton transport"/>
    <property type="evidence" value="ECO:0007669"/>
    <property type="project" value="TreeGrafter"/>
</dbReference>
<feature type="transmembrane region" description="Helical" evidence="7">
    <location>
        <begin position="299"/>
        <end position="321"/>
    </location>
</feature>
<feature type="transmembrane region" description="Helical" evidence="7">
    <location>
        <begin position="397"/>
        <end position="416"/>
    </location>
</feature>
<dbReference type="Pfam" id="PF00361">
    <property type="entry name" value="Proton_antipo_M"/>
    <property type="match status" value="1"/>
</dbReference>
<evidence type="ECO:0000313" key="10">
    <source>
        <dbReference type="EMBL" id="BDG61226.1"/>
    </source>
</evidence>
<dbReference type="Gene3D" id="1.20.5.2700">
    <property type="match status" value="2"/>
</dbReference>
<name>A0AA35CPC1_9FIRM</name>
<evidence type="ECO:0000256" key="4">
    <source>
        <dbReference type="ARBA" id="ARBA00022989"/>
    </source>
</evidence>
<dbReference type="RefSeq" id="WP_264841891.1">
    <property type="nucleotide sequence ID" value="NZ_AP025628.1"/>
</dbReference>
<keyword evidence="11" id="KW-1185">Reference proteome</keyword>
<dbReference type="NCBIfam" id="TIGR01974">
    <property type="entry name" value="NDH_I_L"/>
    <property type="match status" value="1"/>
</dbReference>
<feature type="transmembrane region" description="Helical" evidence="7">
    <location>
        <begin position="231"/>
        <end position="248"/>
    </location>
</feature>
<dbReference type="GO" id="GO:0012505">
    <property type="term" value="C:endomembrane system"/>
    <property type="evidence" value="ECO:0007669"/>
    <property type="project" value="UniProtKB-SubCell"/>
</dbReference>
<feature type="transmembrane region" description="Helical" evidence="7">
    <location>
        <begin position="541"/>
        <end position="561"/>
    </location>
</feature>
<evidence type="ECO:0000256" key="6">
    <source>
        <dbReference type="RuleBase" id="RU000320"/>
    </source>
</evidence>
<reference evidence="10" key="1">
    <citation type="submission" date="2022-03" db="EMBL/GenBank/DDBJ databases">
        <title>Complete genome sequence of Caldinitratiruptor microaerophilus.</title>
        <authorList>
            <person name="Mukaiyama R."/>
            <person name="Nishiyama T."/>
            <person name="Ueda K."/>
        </authorList>
    </citation>
    <scope>NUCLEOTIDE SEQUENCE</scope>
    <source>
        <strain evidence="10">JCM 16183</strain>
    </source>
</reference>
<accession>A0AA35CPC1</accession>
<organism evidence="10 11">
    <name type="scientific">Caldinitratiruptor microaerophilus</name>
    <dbReference type="NCBI Taxonomy" id="671077"/>
    <lineage>
        <taxon>Bacteria</taxon>
        <taxon>Bacillati</taxon>
        <taxon>Bacillota</taxon>
        <taxon>Clostridia</taxon>
        <taxon>Eubacteriales</taxon>
        <taxon>Symbiobacteriaceae</taxon>
        <taxon>Caldinitratiruptor</taxon>
    </lineage>
</organism>
<evidence type="ECO:0000256" key="1">
    <source>
        <dbReference type="ARBA" id="ARBA00004127"/>
    </source>
</evidence>
<dbReference type="Pfam" id="PF00662">
    <property type="entry name" value="Proton_antipo_N"/>
    <property type="match status" value="1"/>
</dbReference>
<protein>
    <submittedName>
        <fullName evidence="10">NADH-quinone oxidoreductase subunit L</fullName>
    </submittedName>
</protein>